<dbReference type="SUPFAM" id="SSF47220">
    <property type="entry name" value="alpha-catenin/vinculin-like"/>
    <property type="match status" value="1"/>
</dbReference>
<proteinExistence type="inferred from homology"/>
<evidence type="ECO:0000313" key="8">
    <source>
        <dbReference type="RefSeq" id="XP_022101526.1"/>
    </source>
</evidence>
<keyword evidence="7" id="KW-1185">Reference proteome</keyword>
<feature type="compositionally biased region" description="Low complexity" evidence="6">
    <location>
        <begin position="667"/>
        <end position="684"/>
    </location>
</feature>
<feature type="compositionally biased region" description="Pro residues" evidence="6">
    <location>
        <begin position="653"/>
        <end position="662"/>
    </location>
</feature>
<dbReference type="KEGG" id="aplc:110985085"/>
<organism evidence="7 8">
    <name type="scientific">Acanthaster planci</name>
    <name type="common">Crown-of-thorns starfish</name>
    <dbReference type="NCBI Taxonomy" id="133434"/>
    <lineage>
        <taxon>Eukaryota</taxon>
        <taxon>Metazoa</taxon>
        <taxon>Echinodermata</taxon>
        <taxon>Eleutherozoa</taxon>
        <taxon>Asterozoa</taxon>
        <taxon>Asteroidea</taxon>
        <taxon>Valvatacea</taxon>
        <taxon>Valvatida</taxon>
        <taxon>Acanthasteridae</taxon>
        <taxon>Acanthaster</taxon>
    </lineage>
</organism>
<dbReference type="InterPro" id="IPR036723">
    <property type="entry name" value="Alpha-catenin/vinculin-like_sf"/>
</dbReference>
<evidence type="ECO:0000256" key="2">
    <source>
        <dbReference type="ARBA" id="ARBA00008376"/>
    </source>
</evidence>
<keyword evidence="4" id="KW-0963">Cytoplasm</keyword>
<dbReference type="AlphaFoldDB" id="A0A8B7ZE93"/>
<evidence type="ECO:0000256" key="1">
    <source>
        <dbReference type="ARBA" id="ARBA00004496"/>
    </source>
</evidence>
<dbReference type="Proteomes" id="UP000694845">
    <property type="component" value="Unplaced"/>
</dbReference>
<sequence>MECVRRVGRAILGRDHPDLLDPLRVGLTGRQKQRAEDYGDYGAVAPGLRLPTVDYLSKPLPASAGASVSDPAIDIVDGLTGLHLSKSSSSAQKKGVMPARLSYPMAGLVRALFAHDPDRKRVDQLCVEAENKSSFLAGLATRAADCTQDPRPKGRLESQALQLISHTSQLVRQARASTTGTDSARAEVHLLAETWTSLVTDLCTGLVEVIGCWGLPGNELMEESLRGETDNVPRAIDNLNLHLQSVHCLVQTIVEASQALVALNDSKMADSSSQVQLLQKQASHWSRLTHSLISAANEAVINPDEPLLQDLIERRWLDWSIKQLEIISIIDGCNMKPGGVASFITTVAVEGSHSEVTEQVQNLEDYTVQMAHMTDSLLRSYADSTLPDGLLEARNSLDKLSKLLTEAAFSCSRAGTEGVSPEQRNGNLQRVALLQREWAAKAHLLSTHIDRLAGDMATPLDRLSGAALAVSQASGPSRQQLLEEFQSQSDGLSLAVSGVRQACAQALKPTQAGPLKSGAFAALDALCRLTPAAVMQARSIADGQLVSREVRANIKREWACYAKAVINSLQNNPEVRSSVVKDVTSALKCNSNLPASSVPLSGAAHDESRPLDTSGLSLHQLSLLHSLPRQGITSAFAPRNHSTPSDHSAHLPQRPPATPTHLPPWQAALRASSSGRASASPGGRDYVHAGMKTSPEKGHSPLKEVDPKSPYRSRALGMHDYVKTPGLRSATSTPTLQAPRTAGGREALNLSSYSKCSTSIWAAASVLRQETDKWEDDSNSVVKVAKTMSAQMYDMARYARKINNPAAKEEMINTAKAIAANGKVIFRFAQILAEHCLDERVGGDLLLCAGNIPSLCTQLSIIASVKTATPDDDTADIVLMKNADNLMQAVLSSLKAAEAACVKGLRPVLEGSKDEEEARALATQWRLRLDHHRQMEASGEGVDALGLRRLARNVSAPALSQILAQR</sequence>
<feature type="compositionally biased region" description="Basic and acidic residues" evidence="6">
    <location>
        <begin position="694"/>
        <end position="709"/>
    </location>
</feature>
<dbReference type="InterPro" id="IPR017997">
    <property type="entry name" value="Vinculin"/>
</dbReference>
<name>A0A8B7ZE93_ACAPL</name>
<dbReference type="PANTHER" id="PTHR46180">
    <property type="entry name" value="VINCULIN"/>
    <property type="match status" value="1"/>
</dbReference>
<feature type="region of interest" description="Disordered" evidence="6">
    <location>
        <begin position="724"/>
        <end position="743"/>
    </location>
</feature>
<comment type="subcellular location">
    <subcellularLocation>
        <location evidence="1">Cytoplasm</location>
    </subcellularLocation>
</comment>
<dbReference type="InterPro" id="IPR006077">
    <property type="entry name" value="Vinculin/catenin"/>
</dbReference>
<dbReference type="RefSeq" id="XP_022101526.1">
    <property type="nucleotide sequence ID" value="XM_022245834.1"/>
</dbReference>
<comment type="similarity">
    <text evidence="2">Belongs to the vinculin/alpha-catenin family.</text>
</comment>
<accession>A0A8B7ZE93</accession>
<feature type="compositionally biased region" description="Polar residues" evidence="6">
    <location>
        <begin position="729"/>
        <end position="738"/>
    </location>
</feature>
<dbReference type="GO" id="GO:0051015">
    <property type="term" value="F:actin filament binding"/>
    <property type="evidence" value="ECO:0007669"/>
    <property type="project" value="InterPro"/>
</dbReference>
<dbReference type="GO" id="GO:0005737">
    <property type="term" value="C:cytoplasm"/>
    <property type="evidence" value="ECO:0007669"/>
    <property type="project" value="UniProtKB-SubCell"/>
</dbReference>
<dbReference type="Pfam" id="PF01044">
    <property type="entry name" value="Vinculin"/>
    <property type="match status" value="1"/>
</dbReference>
<keyword evidence="5" id="KW-0009">Actin-binding</keyword>
<evidence type="ECO:0000256" key="6">
    <source>
        <dbReference type="SAM" id="MobiDB-lite"/>
    </source>
</evidence>
<feature type="region of interest" description="Disordered" evidence="6">
    <location>
        <begin position="634"/>
        <end position="710"/>
    </location>
</feature>
<gene>
    <name evidence="8" type="primary">LOC110985085</name>
</gene>
<evidence type="ECO:0000256" key="5">
    <source>
        <dbReference type="ARBA" id="ARBA00023203"/>
    </source>
</evidence>
<dbReference type="OMA" id="PGNELME"/>
<evidence type="ECO:0000256" key="4">
    <source>
        <dbReference type="ARBA" id="ARBA00022490"/>
    </source>
</evidence>
<evidence type="ECO:0000256" key="3">
    <source>
        <dbReference type="ARBA" id="ARBA00014125"/>
    </source>
</evidence>
<dbReference type="Gene3D" id="1.20.120.230">
    <property type="entry name" value="Alpha-catenin/vinculin-like"/>
    <property type="match status" value="2"/>
</dbReference>
<dbReference type="OrthoDB" id="29742at2759"/>
<evidence type="ECO:0000313" key="7">
    <source>
        <dbReference type="Proteomes" id="UP000694845"/>
    </source>
</evidence>
<protein>
    <recommendedName>
        <fullName evidence="3">Vinculin</fullName>
    </recommendedName>
</protein>
<reference evidence="8" key="1">
    <citation type="submission" date="2025-08" db="UniProtKB">
        <authorList>
            <consortium name="RefSeq"/>
        </authorList>
    </citation>
    <scope>IDENTIFICATION</scope>
</reference>
<dbReference type="GO" id="GO:0007155">
    <property type="term" value="P:cell adhesion"/>
    <property type="evidence" value="ECO:0007669"/>
    <property type="project" value="InterPro"/>
</dbReference>
<dbReference type="GeneID" id="110985085"/>